<keyword evidence="1" id="KW-0812">Transmembrane</keyword>
<dbReference type="AlphaFoldDB" id="A0A4S1XI31"/>
<keyword evidence="1" id="KW-0472">Membrane</keyword>
<dbReference type="RefSeq" id="WP_135962052.1">
    <property type="nucleotide sequence ID" value="NZ_SRXT01000001.1"/>
</dbReference>
<feature type="transmembrane region" description="Helical" evidence="1">
    <location>
        <begin position="352"/>
        <end position="373"/>
    </location>
</feature>
<dbReference type="Pfam" id="PF03929">
    <property type="entry name" value="PepSY_TM"/>
    <property type="match status" value="1"/>
</dbReference>
<feature type="transmembrane region" description="Helical" evidence="1">
    <location>
        <begin position="144"/>
        <end position="165"/>
    </location>
</feature>
<dbReference type="OrthoDB" id="9791166at2"/>
<organism evidence="2 3">
    <name type="scientific">Sphingomonas gei</name>
    <dbReference type="NCBI Taxonomy" id="1395960"/>
    <lineage>
        <taxon>Bacteria</taxon>
        <taxon>Pseudomonadati</taxon>
        <taxon>Pseudomonadota</taxon>
        <taxon>Alphaproteobacteria</taxon>
        <taxon>Sphingomonadales</taxon>
        <taxon>Sphingomonadaceae</taxon>
        <taxon>Sphingomonas</taxon>
    </lineage>
</organism>
<evidence type="ECO:0000313" key="3">
    <source>
        <dbReference type="Proteomes" id="UP000306147"/>
    </source>
</evidence>
<keyword evidence="1" id="KW-1133">Transmembrane helix</keyword>
<reference evidence="2 3" key="1">
    <citation type="submission" date="2019-04" db="EMBL/GenBank/DDBJ databases">
        <title>Sphingomonas psychrotolerans sp. nov., isolated from soil in the Tianshan Mountains, Xinjiang, China.</title>
        <authorList>
            <person name="Luo Y."/>
            <person name="Sheng H."/>
        </authorList>
    </citation>
    <scope>NUCLEOTIDE SEQUENCE [LARGE SCALE GENOMIC DNA]</scope>
    <source>
        <strain evidence="2 3">ZFGT-11</strain>
    </source>
</reference>
<dbReference type="Proteomes" id="UP000306147">
    <property type="component" value="Unassembled WGS sequence"/>
</dbReference>
<dbReference type="PANTHER" id="PTHR34219:SF1">
    <property type="entry name" value="PEPSY DOMAIN-CONTAINING PROTEIN"/>
    <property type="match status" value="1"/>
</dbReference>
<proteinExistence type="predicted"/>
<dbReference type="InterPro" id="IPR005625">
    <property type="entry name" value="PepSY-ass_TM"/>
</dbReference>
<sequence length="442" mass="48239">MAAAPASRWYNAVWRWHFYAGLFCMPFVLWLAATGTIYLWKPQIEAWLERPYDTLTPAGPRASAAAQVKAAMAAMPGATLHKYQLPERPGEAARIIVGRKGIETRVYVDPYRLRVLGTATESERPLRVVSDLHGTFRAGNPGSYLVEIAACWTVTMLLTGLYLWWPRRARGLGGVLYPRLRSGKRLFWRDVHAVAGIWVAVLALLLISTGLPWAKFWGSYFKEVRTVAGTLDGPQDWPTGARNAMLGDHAEHAGMTMAHGAAPGGDLDRVVAAVYPLGIAPPVLLAPPTRGTEWTVSSDAADRPQRTSITVDGTTGALTSRRDFADRHWLDRAVGYGIAAHEGALFGLANQLLGTLTALLLATLSVSGAAIWWRRRPQGLLGAPIALSRPRYGTMLIALVLLLALAMPLFGATLGLAVVADWLLLPRWPGLRRWLGRAPIRA</sequence>
<feature type="transmembrane region" description="Helical" evidence="1">
    <location>
        <begin position="18"/>
        <end position="40"/>
    </location>
</feature>
<gene>
    <name evidence="2" type="ORF">E5A73_01625</name>
</gene>
<protein>
    <submittedName>
        <fullName evidence="2">PepSY domain-containing protein</fullName>
    </submittedName>
</protein>
<keyword evidence="3" id="KW-1185">Reference proteome</keyword>
<feature type="transmembrane region" description="Helical" evidence="1">
    <location>
        <begin position="186"/>
        <end position="207"/>
    </location>
</feature>
<feature type="transmembrane region" description="Helical" evidence="1">
    <location>
        <begin position="394"/>
        <end position="425"/>
    </location>
</feature>
<dbReference type="EMBL" id="SRXT01000001">
    <property type="protein sequence ID" value="TGX55851.1"/>
    <property type="molecule type" value="Genomic_DNA"/>
</dbReference>
<name>A0A4S1XI31_9SPHN</name>
<dbReference type="PANTHER" id="PTHR34219">
    <property type="entry name" value="IRON-REGULATED INNER MEMBRANE PROTEIN-RELATED"/>
    <property type="match status" value="1"/>
</dbReference>
<comment type="caution">
    <text evidence="2">The sequence shown here is derived from an EMBL/GenBank/DDBJ whole genome shotgun (WGS) entry which is preliminary data.</text>
</comment>
<evidence type="ECO:0000256" key="1">
    <source>
        <dbReference type="SAM" id="Phobius"/>
    </source>
</evidence>
<accession>A0A4S1XI31</accession>
<evidence type="ECO:0000313" key="2">
    <source>
        <dbReference type="EMBL" id="TGX55851.1"/>
    </source>
</evidence>